<gene>
    <name evidence="3" type="ORF">GCM10010531_34950</name>
</gene>
<accession>A0ABP6PGP5</accession>
<keyword evidence="1" id="KW-0812">Transmembrane</keyword>
<dbReference type="PANTHER" id="PTHR45138:SF9">
    <property type="entry name" value="DIGUANYLATE CYCLASE DGCM-RELATED"/>
    <property type="match status" value="1"/>
</dbReference>
<dbReference type="InterPro" id="IPR029787">
    <property type="entry name" value="Nucleotide_cyclase"/>
</dbReference>
<dbReference type="SMART" id="SM00267">
    <property type="entry name" value="GGDEF"/>
    <property type="match status" value="1"/>
</dbReference>
<dbReference type="CDD" id="cd01949">
    <property type="entry name" value="GGDEF"/>
    <property type="match status" value="1"/>
</dbReference>
<feature type="transmembrane region" description="Helical" evidence="1">
    <location>
        <begin position="106"/>
        <end position="139"/>
    </location>
</feature>
<dbReference type="PROSITE" id="PS50887">
    <property type="entry name" value="GGDEF"/>
    <property type="match status" value="1"/>
</dbReference>
<dbReference type="Pfam" id="PF00990">
    <property type="entry name" value="GGDEF"/>
    <property type="match status" value="1"/>
</dbReference>
<sequence length="346" mass="35966">MTLHPALRARDPRGAAHTIALVLGVCAVVLGLYAVLGPDVFTREIRAVIWPSTIVCGVFAPVFALVPPERLDRAGVFVIFAVLGTSNLCLCIVLMGRTSIGTHFFLALAVLYAGFHLRTAAVVLVTATALIGDAVVLLVLEPLDAAVTDLLLSGLTLVVMAALLIRSGQTRDRLVAELERQAAVDALTGLVTRRAFDETLAAALTGPTPAEGNALVLVDVDEFKTINDRHGHPVGDDTLVHLATVITGCLRSGDAVVSRLGGDELALLLPGCPPEVAARRAEQLLDAVRAAPLLLPDGTLLALSVSLGVAHAPAHADDLRALYAAADAALYEAKRAGRGRVAVAAA</sequence>
<name>A0ABP6PGP5_9ACTN</name>
<dbReference type="InterPro" id="IPR000160">
    <property type="entry name" value="GGDEF_dom"/>
</dbReference>
<feature type="domain" description="GGDEF" evidence="2">
    <location>
        <begin position="211"/>
        <end position="346"/>
    </location>
</feature>
<dbReference type="InterPro" id="IPR043128">
    <property type="entry name" value="Rev_trsase/Diguanyl_cyclase"/>
</dbReference>
<keyword evidence="1" id="KW-1133">Transmembrane helix</keyword>
<evidence type="ECO:0000313" key="3">
    <source>
        <dbReference type="EMBL" id="GAA3178133.1"/>
    </source>
</evidence>
<dbReference type="PANTHER" id="PTHR45138">
    <property type="entry name" value="REGULATORY COMPONENTS OF SENSORY TRANSDUCTION SYSTEM"/>
    <property type="match status" value="1"/>
</dbReference>
<dbReference type="SUPFAM" id="SSF55073">
    <property type="entry name" value="Nucleotide cyclase"/>
    <property type="match status" value="1"/>
</dbReference>
<feature type="transmembrane region" description="Helical" evidence="1">
    <location>
        <begin position="74"/>
        <end position="94"/>
    </location>
</feature>
<dbReference type="InterPro" id="IPR050469">
    <property type="entry name" value="Diguanylate_Cyclase"/>
</dbReference>
<organism evidence="3 4">
    <name type="scientific">Blastococcus jejuensis</name>
    <dbReference type="NCBI Taxonomy" id="351224"/>
    <lineage>
        <taxon>Bacteria</taxon>
        <taxon>Bacillati</taxon>
        <taxon>Actinomycetota</taxon>
        <taxon>Actinomycetes</taxon>
        <taxon>Geodermatophilales</taxon>
        <taxon>Geodermatophilaceae</taxon>
        <taxon>Blastococcus</taxon>
    </lineage>
</organism>
<feature type="transmembrane region" description="Helical" evidence="1">
    <location>
        <begin position="48"/>
        <end position="68"/>
    </location>
</feature>
<keyword evidence="4" id="KW-1185">Reference proteome</keyword>
<feature type="transmembrane region" description="Helical" evidence="1">
    <location>
        <begin position="15"/>
        <end position="36"/>
    </location>
</feature>
<dbReference type="NCBIfam" id="TIGR00254">
    <property type="entry name" value="GGDEF"/>
    <property type="match status" value="1"/>
</dbReference>
<evidence type="ECO:0000259" key="2">
    <source>
        <dbReference type="PROSITE" id="PS50887"/>
    </source>
</evidence>
<comment type="caution">
    <text evidence="3">The sequence shown here is derived from an EMBL/GenBank/DDBJ whole genome shotgun (WGS) entry which is preliminary data.</text>
</comment>
<dbReference type="Gene3D" id="3.30.70.270">
    <property type="match status" value="1"/>
</dbReference>
<evidence type="ECO:0000313" key="4">
    <source>
        <dbReference type="Proteomes" id="UP001499924"/>
    </source>
</evidence>
<evidence type="ECO:0000256" key="1">
    <source>
        <dbReference type="SAM" id="Phobius"/>
    </source>
</evidence>
<keyword evidence="1" id="KW-0472">Membrane</keyword>
<protein>
    <recommendedName>
        <fullName evidence="2">GGDEF domain-containing protein</fullName>
    </recommendedName>
</protein>
<dbReference type="EMBL" id="BAAAVV010000009">
    <property type="protein sequence ID" value="GAA3178133.1"/>
    <property type="molecule type" value="Genomic_DNA"/>
</dbReference>
<dbReference type="Proteomes" id="UP001499924">
    <property type="component" value="Unassembled WGS sequence"/>
</dbReference>
<feature type="transmembrane region" description="Helical" evidence="1">
    <location>
        <begin position="145"/>
        <end position="165"/>
    </location>
</feature>
<proteinExistence type="predicted"/>
<dbReference type="RefSeq" id="WP_344690285.1">
    <property type="nucleotide sequence ID" value="NZ_BAAAVV010000009.1"/>
</dbReference>
<reference evidence="4" key="1">
    <citation type="journal article" date="2019" name="Int. J. Syst. Evol. Microbiol.">
        <title>The Global Catalogue of Microorganisms (GCM) 10K type strain sequencing project: providing services to taxonomists for standard genome sequencing and annotation.</title>
        <authorList>
            <consortium name="The Broad Institute Genomics Platform"/>
            <consortium name="The Broad Institute Genome Sequencing Center for Infectious Disease"/>
            <person name="Wu L."/>
            <person name="Ma J."/>
        </authorList>
    </citation>
    <scope>NUCLEOTIDE SEQUENCE [LARGE SCALE GENOMIC DNA]</scope>
    <source>
        <strain evidence="4">JCM 15614</strain>
    </source>
</reference>